<gene>
    <name evidence="1" type="ORF">QO011_008534</name>
</gene>
<evidence type="ECO:0000313" key="1">
    <source>
        <dbReference type="EMBL" id="MDQ0475484.1"/>
    </source>
</evidence>
<evidence type="ECO:0000313" key="2">
    <source>
        <dbReference type="Proteomes" id="UP001242480"/>
    </source>
</evidence>
<name>A0ABU0JQD9_9HYPH</name>
<dbReference type="Proteomes" id="UP001242480">
    <property type="component" value="Unassembled WGS sequence"/>
</dbReference>
<dbReference type="EMBL" id="JAUSVX010000047">
    <property type="protein sequence ID" value="MDQ0475484.1"/>
    <property type="molecule type" value="Genomic_DNA"/>
</dbReference>
<dbReference type="RefSeq" id="WP_307286753.1">
    <property type="nucleotide sequence ID" value="NZ_JAUSVX010000047.1"/>
</dbReference>
<keyword evidence="2" id="KW-1185">Reference proteome</keyword>
<accession>A0ABU0JQD9</accession>
<comment type="caution">
    <text evidence="1">The sequence shown here is derived from an EMBL/GenBank/DDBJ whole genome shotgun (WGS) entry which is preliminary data.</text>
</comment>
<proteinExistence type="predicted"/>
<reference evidence="1 2" key="1">
    <citation type="submission" date="2023-07" db="EMBL/GenBank/DDBJ databases">
        <title>Genomic Encyclopedia of Type Strains, Phase IV (KMG-IV): sequencing the most valuable type-strain genomes for metagenomic binning, comparative biology and taxonomic classification.</title>
        <authorList>
            <person name="Goeker M."/>
        </authorList>
    </citation>
    <scope>NUCLEOTIDE SEQUENCE [LARGE SCALE GENOMIC DNA]</scope>
    <source>
        <strain evidence="1 2">DSM 19619</strain>
    </source>
</reference>
<organism evidence="1 2">
    <name type="scientific">Labrys wisconsinensis</name>
    <dbReference type="NCBI Taxonomy" id="425677"/>
    <lineage>
        <taxon>Bacteria</taxon>
        <taxon>Pseudomonadati</taxon>
        <taxon>Pseudomonadota</taxon>
        <taxon>Alphaproteobacteria</taxon>
        <taxon>Hyphomicrobiales</taxon>
        <taxon>Xanthobacteraceae</taxon>
        <taxon>Labrys</taxon>
    </lineage>
</organism>
<sequence>MSSQFVQVVRSLRSVGLKRPPHFSGVYTPGFVLGISMNAHVAKSATARHG</sequence>
<protein>
    <submittedName>
        <fullName evidence="1">Uncharacterized protein</fullName>
    </submittedName>
</protein>